<reference evidence="4" key="1">
    <citation type="journal article" date="2019" name="Int. J. Syst. Evol. Microbiol.">
        <title>The Global Catalogue of Microorganisms (GCM) 10K type strain sequencing project: providing services to taxonomists for standard genome sequencing and annotation.</title>
        <authorList>
            <consortium name="The Broad Institute Genomics Platform"/>
            <consortium name="The Broad Institute Genome Sequencing Center for Infectious Disease"/>
            <person name="Wu L."/>
            <person name="Ma J."/>
        </authorList>
    </citation>
    <scope>NUCLEOTIDE SEQUENCE [LARGE SCALE GENOMIC DNA]</scope>
    <source>
        <strain evidence="4">CCUG 56029</strain>
    </source>
</reference>
<feature type="domain" description="PAC" evidence="2">
    <location>
        <begin position="92"/>
        <end position="144"/>
    </location>
</feature>
<gene>
    <name evidence="3" type="ORF">ACFOZ9_02605</name>
</gene>
<feature type="region of interest" description="Disordered" evidence="1">
    <location>
        <begin position="148"/>
        <end position="190"/>
    </location>
</feature>
<evidence type="ECO:0000259" key="2">
    <source>
        <dbReference type="PROSITE" id="PS50113"/>
    </source>
</evidence>
<dbReference type="InterPro" id="IPR035965">
    <property type="entry name" value="PAS-like_dom_sf"/>
</dbReference>
<accession>A0ABV8XHP1</accession>
<evidence type="ECO:0000313" key="3">
    <source>
        <dbReference type="EMBL" id="MFC4425086.1"/>
    </source>
</evidence>
<dbReference type="InterPro" id="IPR013656">
    <property type="entry name" value="PAS_4"/>
</dbReference>
<feature type="compositionally biased region" description="Basic residues" evidence="1">
    <location>
        <begin position="169"/>
        <end position="181"/>
    </location>
</feature>
<comment type="caution">
    <text evidence="3">The sequence shown here is derived from an EMBL/GenBank/DDBJ whole genome shotgun (WGS) entry which is preliminary data.</text>
</comment>
<proteinExistence type="predicted"/>
<dbReference type="SUPFAM" id="SSF55785">
    <property type="entry name" value="PYP-like sensor domain (PAS domain)"/>
    <property type="match status" value="1"/>
</dbReference>
<protein>
    <submittedName>
        <fullName evidence="3">PAS domain-containing protein</fullName>
    </submittedName>
</protein>
<dbReference type="Proteomes" id="UP001595998">
    <property type="component" value="Unassembled WGS sequence"/>
</dbReference>
<evidence type="ECO:0000313" key="4">
    <source>
        <dbReference type="Proteomes" id="UP001595998"/>
    </source>
</evidence>
<evidence type="ECO:0000256" key="1">
    <source>
        <dbReference type="SAM" id="MobiDB-lite"/>
    </source>
</evidence>
<sequence>MMFMLLTEAHAAWEALIRSHHLRRTVVDSVLESTQVKDRERRYTMINAAASAAQICLPAGDLLELTNNELFPPVTAAAPRQRNETVLCGQTITDEVDELLSSGRRRTFWSTKVPAVDAAGTLTGLVGVAMDITERKAAEAVIRTRRHVDGAGGERTTGRPGAAGPPCRIPRRRSRRAHARGGPHGGRLCP</sequence>
<keyword evidence="4" id="KW-1185">Reference proteome</keyword>
<organism evidence="3 4">
    <name type="scientific">Deinococcus navajonensis</name>
    <dbReference type="NCBI Taxonomy" id="309884"/>
    <lineage>
        <taxon>Bacteria</taxon>
        <taxon>Thermotogati</taxon>
        <taxon>Deinococcota</taxon>
        <taxon>Deinococci</taxon>
        <taxon>Deinococcales</taxon>
        <taxon>Deinococcaceae</taxon>
        <taxon>Deinococcus</taxon>
    </lineage>
</organism>
<dbReference type="RefSeq" id="WP_380036110.1">
    <property type="nucleotide sequence ID" value="NZ_JBHSEH010000004.1"/>
</dbReference>
<dbReference type="EMBL" id="JBHSEH010000004">
    <property type="protein sequence ID" value="MFC4425086.1"/>
    <property type="molecule type" value="Genomic_DNA"/>
</dbReference>
<dbReference type="Gene3D" id="3.30.450.20">
    <property type="entry name" value="PAS domain"/>
    <property type="match status" value="1"/>
</dbReference>
<dbReference type="InterPro" id="IPR000700">
    <property type="entry name" value="PAS-assoc_C"/>
</dbReference>
<name>A0ABV8XHP1_9DEIO</name>
<dbReference type="Pfam" id="PF08448">
    <property type="entry name" value="PAS_4"/>
    <property type="match status" value="1"/>
</dbReference>
<dbReference type="PROSITE" id="PS50113">
    <property type="entry name" value="PAC"/>
    <property type="match status" value="1"/>
</dbReference>